<evidence type="ECO:0000256" key="4">
    <source>
        <dbReference type="ARBA" id="ARBA00022597"/>
    </source>
</evidence>
<evidence type="ECO:0000256" key="3">
    <source>
        <dbReference type="ARBA" id="ARBA00022475"/>
    </source>
</evidence>
<evidence type="ECO:0000256" key="8">
    <source>
        <dbReference type="ARBA" id="ARBA00022967"/>
    </source>
</evidence>
<dbReference type="PANTHER" id="PTHR43790:SF3">
    <property type="entry name" value="D-ALLOSE IMPORT ATP-BINDING PROTEIN ALSA-RELATED"/>
    <property type="match status" value="1"/>
</dbReference>
<keyword evidence="9" id="KW-0472">Membrane</keyword>
<dbReference type="InterPro" id="IPR027417">
    <property type="entry name" value="P-loop_NTPase"/>
</dbReference>
<dbReference type="PANTHER" id="PTHR43790">
    <property type="entry name" value="CARBOHYDRATE TRANSPORT ATP-BINDING PROTEIN MG119-RELATED"/>
    <property type="match status" value="1"/>
</dbReference>
<evidence type="ECO:0000313" key="11">
    <source>
        <dbReference type="EMBL" id="TDY42577.1"/>
    </source>
</evidence>
<evidence type="ECO:0000256" key="7">
    <source>
        <dbReference type="ARBA" id="ARBA00022840"/>
    </source>
</evidence>
<dbReference type="GO" id="GO:0005524">
    <property type="term" value="F:ATP binding"/>
    <property type="evidence" value="ECO:0007669"/>
    <property type="project" value="UniProtKB-KW"/>
</dbReference>
<keyword evidence="12" id="KW-1185">Reference proteome</keyword>
<organism evidence="11 12">
    <name type="scientific">Alicyclobacillus sacchari</name>
    <dbReference type="NCBI Taxonomy" id="392010"/>
    <lineage>
        <taxon>Bacteria</taxon>
        <taxon>Bacillati</taxon>
        <taxon>Bacillota</taxon>
        <taxon>Bacilli</taxon>
        <taxon>Bacillales</taxon>
        <taxon>Alicyclobacillaceae</taxon>
        <taxon>Alicyclobacillus</taxon>
    </lineage>
</organism>
<dbReference type="InterPro" id="IPR003593">
    <property type="entry name" value="AAA+_ATPase"/>
</dbReference>
<keyword evidence="2" id="KW-0813">Transport</keyword>
<evidence type="ECO:0000256" key="1">
    <source>
        <dbReference type="ARBA" id="ARBA00004202"/>
    </source>
</evidence>
<dbReference type="InterPro" id="IPR050107">
    <property type="entry name" value="ABC_carbohydrate_import_ATPase"/>
</dbReference>
<protein>
    <submittedName>
        <fullName evidence="11">Ribose transport system ATP-binding protein/rhamnose transport system ATP-binding protein</fullName>
    </submittedName>
</protein>
<dbReference type="Proteomes" id="UP000294581">
    <property type="component" value="Unassembled WGS sequence"/>
</dbReference>
<dbReference type="AlphaFoldDB" id="A0A4R8LJX3"/>
<evidence type="ECO:0000256" key="5">
    <source>
        <dbReference type="ARBA" id="ARBA00022737"/>
    </source>
</evidence>
<name>A0A4R8LJX3_9BACL</name>
<keyword evidence="8" id="KW-1278">Translocase</keyword>
<feature type="domain" description="ABC transporter" evidence="10">
    <location>
        <begin position="256"/>
        <end position="499"/>
    </location>
</feature>
<dbReference type="CDD" id="cd03216">
    <property type="entry name" value="ABC_Carb_Monos_I"/>
    <property type="match status" value="1"/>
</dbReference>
<keyword evidence="6" id="KW-0547">Nucleotide-binding</keyword>
<dbReference type="Pfam" id="PF00005">
    <property type="entry name" value="ABC_tran"/>
    <property type="match status" value="2"/>
</dbReference>
<comment type="subcellular location">
    <subcellularLocation>
        <location evidence="1">Cell membrane</location>
        <topology evidence="1">Peripheral membrane protein</topology>
    </subcellularLocation>
</comment>
<proteinExistence type="predicted"/>
<keyword evidence="7 11" id="KW-0067">ATP-binding</keyword>
<dbReference type="Gene3D" id="3.40.50.300">
    <property type="entry name" value="P-loop containing nucleotide triphosphate hydrolases"/>
    <property type="match status" value="2"/>
</dbReference>
<dbReference type="EMBL" id="SORF01000014">
    <property type="protein sequence ID" value="TDY42577.1"/>
    <property type="molecule type" value="Genomic_DNA"/>
</dbReference>
<dbReference type="SMART" id="SM00382">
    <property type="entry name" value="AAA"/>
    <property type="match status" value="2"/>
</dbReference>
<reference evidence="11 12" key="1">
    <citation type="submission" date="2019-03" db="EMBL/GenBank/DDBJ databases">
        <title>Genomic Encyclopedia of Type Strains, Phase IV (KMG-IV): sequencing the most valuable type-strain genomes for metagenomic binning, comparative biology and taxonomic classification.</title>
        <authorList>
            <person name="Goeker M."/>
        </authorList>
    </citation>
    <scope>NUCLEOTIDE SEQUENCE [LARGE SCALE GENOMIC DNA]</scope>
    <source>
        <strain evidence="11 12">DSM 17974</strain>
    </source>
</reference>
<dbReference type="GO" id="GO:0016887">
    <property type="term" value="F:ATP hydrolysis activity"/>
    <property type="evidence" value="ECO:0007669"/>
    <property type="project" value="InterPro"/>
</dbReference>
<keyword evidence="5" id="KW-0677">Repeat</keyword>
<dbReference type="SUPFAM" id="SSF52540">
    <property type="entry name" value="P-loop containing nucleoside triphosphate hydrolases"/>
    <property type="match status" value="2"/>
</dbReference>
<keyword evidence="3" id="KW-1003">Cell membrane</keyword>
<dbReference type="PROSITE" id="PS00211">
    <property type="entry name" value="ABC_TRANSPORTER_1"/>
    <property type="match status" value="1"/>
</dbReference>
<dbReference type="CDD" id="cd03215">
    <property type="entry name" value="ABC_Carb_Monos_II"/>
    <property type="match status" value="1"/>
</dbReference>
<accession>A0A4R8LJX3</accession>
<evidence type="ECO:0000259" key="10">
    <source>
        <dbReference type="PROSITE" id="PS50893"/>
    </source>
</evidence>
<dbReference type="GO" id="GO:0005886">
    <property type="term" value="C:plasma membrane"/>
    <property type="evidence" value="ECO:0007669"/>
    <property type="project" value="UniProtKB-SubCell"/>
</dbReference>
<evidence type="ECO:0000256" key="6">
    <source>
        <dbReference type="ARBA" id="ARBA00022741"/>
    </source>
</evidence>
<dbReference type="FunFam" id="3.40.50.300:FF:000127">
    <property type="entry name" value="Ribose import ATP-binding protein RbsA"/>
    <property type="match status" value="1"/>
</dbReference>
<sequence length="503" mass="55154">MPEVVSATGLMKSFSGVTVVKGIDISLNAGEAHALVGENGAGKSTVIKVLSGVHQPDSGVIKFDGREVTIANPAHAHQLGIFTVHQEPALMPELSVAENVFMGFHPHRHIGPIRWVRMSEMNARCEAVFQRLGIQMDVRESAARLTIAEQQMVEIAKSLIHDVKVLILDEPTATLSLHETQTLFSIVKRLMSQGTAVLFVSHRLHEVFELCSRVTVMRDGQMVAQRLTSELTDEQLVNLMVGRKVDLSLSRPYIRQASSPLLKVRSFNKPPYFQDVNFEIFSGEIVGLAGLIGAGRTNVAEALFGIAPADSGEVYLEGQSLTIRNVQSAIDHGIVYVPEDRHKHGVALSMSIHRNITLPSLPRTSKWGISRFEDESNLARQLKESLRIKASSTEQTVSELSGGNQQKVVFGKWLARKPKLMILDEPTRGVDVGAKGEIYRVIRELANDGVAVLVISSDLPEILTLANRILVMREGRLAGCLSRDEASEQSIMRYATGVSLVSP</sequence>
<dbReference type="OrthoDB" id="9771863at2"/>
<feature type="domain" description="ABC transporter" evidence="10">
    <location>
        <begin position="5"/>
        <end position="244"/>
    </location>
</feature>
<dbReference type="InterPro" id="IPR017871">
    <property type="entry name" value="ABC_transporter-like_CS"/>
</dbReference>
<gene>
    <name evidence="11" type="ORF">C7445_11410</name>
</gene>
<dbReference type="RefSeq" id="WP_134160671.1">
    <property type="nucleotide sequence ID" value="NZ_SORF01000014.1"/>
</dbReference>
<evidence type="ECO:0000313" key="12">
    <source>
        <dbReference type="Proteomes" id="UP000294581"/>
    </source>
</evidence>
<dbReference type="PROSITE" id="PS50893">
    <property type="entry name" value="ABC_TRANSPORTER_2"/>
    <property type="match status" value="2"/>
</dbReference>
<evidence type="ECO:0000256" key="2">
    <source>
        <dbReference type="ARBA" id="ARBA00022448"/>
    </source>
</evidence>
<dbReference type="InterPro" id="IPR003439">
    <property type="entry name" value="ABC_transporter-like_ATP-bd"/>
</dbReference>
<keyword evidence="4" id="KW-0762">Sugar transport</keyword>
<comment type="caution">
    <text evidence="11">The sequence shown here is derived from an EMBL/GenBank/DDBJ whole genome shotgun (WGS) entry which is preliminary data.</text>
</comment>
<evidence type="ECO:0000256" key="9">
    <source>
        <dbReference type="ARBA" id="ARBA00023136"/>
    </source>
</evidence>